<evidence type="ECO:0000259" key="4">
    <source>
        <dbReference type="Pfam" id="PF02582"/>
    </source>
</evidence>
<keyword evidence="3" id="KW-1133">Transmembrane helix</keyword>
<feature type="region of interest" description="Disordered" evidence="2">
    <location>
        <begin position="233"/>
        <end position="258"/>
    </location>
</feature>
<evidence type="ECO:0000256" key="2">
    <source>
        <dbReference type="SAM" id="MobiDB-lite"/>
    </source>
</evidence>
<comment type="caution">
    <text evidence="5">The sequence shown here is derived from an EMBL/GenBank/DDBJ whole genome shotgun (WGS) entry which is preliminary data.</text>
</comment>
<accession>A0A835Y194</accession>
<dbReference type="PANTHER" id="PTHR16255">
    <property type="entry name" value="REQUIRED FOR MEIOTIC NUCLEAR DIVISION PROTEIN 1 HOMOLOG"/>
    <property type="match status" value="1"/>
</dbReference>
<feature type="transmembrane region" description="Helical" evidence="3">
    <location>
        <begin position="492"/>
        <end position="514"/>
    </location>
</feature>
<dbReference type="AlphaFoldDB" id="A0A835Y194"/>
<feature type="domain" description="DUF155" evidence="4">
    <location>
        <begin position="287"/>
        <end position="465"/>
    </location>
</feature>
<organism evidence="5 6">
    <name type="scientific">Edaphochlamys debaryana</name>
    <dbReference type="NCBI Taxonomy" id="47281"/>
    <lineage>
        <taxon>Eukaryota</taxon>
        <taxon>Viridiplantae</taxon>
        <taxon>Chlorophyta</taxon>
        <taxon>core chlorophytes</taxon>
        <taxon>Chlorophyceae</taxon>
        <taxon>CS clade</taxon>
        <taxon>Chlamydomonadales</taxon>
        <taxon>Chlamydomonadales incertae sedis</taxon>
        <taxon>Edaphochlamys</taxon>
    </lineage>
</organism>
<keyword evidence="3" id="KW-0812">Transmembrane</keyword>
<protein>
    <recommendedName>
        <fullName evidence="4">DUF155 domain-containing protein</fullName>
    </recommendedName>
</protein>
<gene>
    <name evidence="5" type="ORF">HYH03_008976</name>
</gene>
<dbReference type="InterPro" id="IPR051624">
    <property type="entry name" value="RMD1/Sad1-interacting"/>
</dbReference>
<feature type="region of interest" description="Disordered" evidence="2">
    <location>
        <begin position="180"/>
        <end position="221"/>
    </location>
</feature>
<keyword evidence="3" id="KW-0472">Membrane</keyword>
<dbReference type="Pfam" id="PF02582">
    <property type="entry name" value="DUF155"/>
    <property type="match status" value="1"/>
</dbReference>
<feature type="compositionally biased region" description="Polar residues" evidence="2">
    <location>
        <begin position="201"/>
        <end position="218"/>
    </location>
</feature>
<dbReference type="OrthoDB" id="18302at2759"/>
<evidence type="ECO:0000256" key="1">
    <source>
        <dbReference type="ARBA" id="ARBA00008306"/>
    </source>
</evidence>
<evidence type="ECO:0000313" key="6">
    <source>
        <dbReference type="Proteomes" id="UP000612055"/>
    </source>
</evidence>
<feature type="transmembrane region" description="Helical" evidence="3">
    <location>
        <begin position="571"/>
        <end position="592"/>
    </location>
</feature>
<dbReference type="EMBL" id="JAEHOE010000042">
    <property type="protein sequence ID" value="KAG2492818.1"/>
    <property type="molecule type" value="Genomic_DNA"/>
</dbReference>
<evidence type="ECO:0000313" key="5">
    <source>
        <dbReference type="EMBL" id="KAG2492818.1"/>
    </source>
</evidence>
<dbReference type="GO" id="GO:0005739">
    <property type="term" value="C:mitochondrion"/>
    <property type="evidence" value="ECO:0007669"/>
    <property type="project" value="UniProtKB-ARBA"/>
</dbReference>
<proteinExistence type="inferred from homology"/>
<name>A0A835Y194_9CHLO</name>
<comment type="similarity">
    <text evidence="1">Belongs to the RMD1/sif2 family.</text>
</comment>
<keyword evidence="6" id="KW-1185">Reference proteome</keyword>
<dbReference type="Proteomes" id="UP000612055">
    <property type="component" value="Unassembled WGS sequence"/>
</dbReference>
<dbReference type="InterPro" id="IPR003734">
    <property type="entry name" value="DUF155"/>
</dbReference>
<reference evidence="5" key="1">
    <citation type="journal article" date="2020" name="bioRxiv">
        <title>Comparative genomics of Chlamydomonas.</title>
        <authorList>
            <person name="Craig R.J."/>
            <person name="Hasan A.R."/>
            <person name="Ness R.W."/>
            <person name="Keightley P.D."/>
        </authorList>
    </citation>
    <scope>NUCLEOTIDE SEQUENCE</scope>
    <source>
        <strain evidence="5">CCAP 11/70</strain>
    </source>
</reference>
<evidence type="ECO:0000256" key="3">
    <source>
        <dbReference type="SAM" id="Phobius"/>
    </source>
</evidence>
<sequence length="599" mass="62869">MSGQNGPRENNFLPKALLRRAVSPSVDSRRGTVVAPAIIAAQASNLTAIPAPAASVRARRFVPLPDANKKPQIVAEELNEGEDATLSDVPSEALPPVMQKRGRITVITVAESFNRKALEAALCALAATSAAAPSAAAAPAAIKGPGVAVTGGTPSPTPTAAAASANAAAAAASLAASLSRSHSGPAPLFTTPSLTAGLAGNGNNTPPNRVSTPGNSTHGAGAAMGMVPGAAHLMSGGSAAPPPPMPSGGSMSSGGGSPAVTTAVTAYPEVVYARTVHGEAVEAPGEVYFFDYGVVALWGMTESQEQALLASVLRCRGVAVEPLDDMEKQAEEMLFEYTKDARPNISNDTWTIDSRQANDPLVKMAISHAVAQSTKLAVYEERMVALVEEVRDVPSEMAEKGSISMSRRKVAKLMGKVFLLKAAVNLTATMLDIPEFFWRAPDQLQALYEQSCQYLDIQTRLDMVNARFMVLQRMLDIWSNHSAHQHLARLDATIIVLILIEVVMAAMEVVGFIMRRRGWTYHGPKLWELIWGRHHPHPHAHAPPPGALGLGMGLGMGLDAGQGGWADESMFGALIWAGAGLGALMLVGAWGVHKARTAW</sequence>
<dbReference type="PANTHER" id="PTHR16255:SF1">
    <property type="entry name" value="REQUIRED FOR MEIOTIC NUCLEAR DIVISION PROTEIN 1 HOMOLOG"/>
    <property type="match status" value="1"/>
</dbReference>